<feature type="transmembrane region" description="Helical" evidence="6">
    <location>
        <begin position="40"/>
        <end position="64"/>
    </location>
</feature>
<dbReference type="InterPro" id="IPR047218">
    <property type="entry name" value="YocR/YhdH-like"/>
</dbReference>
<dbReference type="PANTHER" id="PTHR42948">
    <property type="entry name" value="TRANSPORTER"/>
    <property type="match status" value="1"/>
</dbReference>
<evidence type="ECO:0000313" key="7">
    <source>
        <dbReference type="EMBL" id="MEY8245983.1"/>
    </source>
</evidence>
<keyword evidence="8" id="KW-1185">Reference proteome</keyword>
<reference evidence="7 8" key="1">
    <citation type="submission" date="2024-03" db="EMBL/GenBank/DDBJ databases">
        <title>Mouse gut bacterial collection (mGBC) of GemPharmatech.</title>
        <authorList>
            <person name="He Y."/>
            <person name="Dong L."/>
            <person name="Wu D."/>
            <person name="Gao X."/>
            <person name="Lin Z."/>
        </authorList>
    </citation>
    <scope>NUCLEOTIDE SEQUENCE [LARGE SCALE GENOMIC DNA]</scope>
    <source>
        <strain evidence="7 8">54-13</strain>
    </source>
</reference>
<accession>A0ABV4CX60</accession>
<evidence type="ECO:0000256" key="4">
    <source>
        <dbReference type="ARBA" id="ARBA00022989"/>
    </source>
</evidence>
<dbReference type="EMBL" id="JBCLPP010000028">
    <property type="protein sequence ID" value="MEY8245983.1"/>
    <property type="molecule type" value="Genomic_DNA"/>
</dbReference>
<feature type="transmembrane region" description="Helical" evidence="6">
    <location>
        <begin position="153"/>
        <end position="172"/>
    </location>
</feature>
<dbReference type="PROSITE" id="PS50267">
    <property type="entry name" value="NA_NEUROTRAN_SYMP_3"/>
    <property type="match status" value="1"/>
</dbReference>
<keyword evidence="3 6" id="KW-0812">Transmembrane</keyword>
<comment type="subcellular location">
    <subcellularLocation>
        <location evidence="1">Membrane</location>
        <topology evidence="1">Multi-pass membrane protein</topology>
    </subcellularLocation>
</comment>
<feature type="transmembrane region" description="Helical" evidence="6">
    <location>
        <begin position="397"/>
        <end position="415"/>
    </location>
</feature>
<feature type="transmembrane region" description="Helical" evidence="6">
    <location>
        <begin position="184"/>
        <end position="204"/>
    </location>
</feature>
<sequence length="458" mass="49791">MATKAQFGSKIGLIAATVGSAVGLGNIWRFPAETQSNGGAAFLLLYIVCVFILGIPVMLAEFSLGRGCRSDAVGVFRLLSPGKKWWIVGAVAILASYLILSFYMVVAGWTAEYLWQSVTGALYEVGPGAASASPEALDARFQGKMQEYILTDVRPIVMTYIMLLVNLGILLMGVRKGIEKMSNILMPVLFLLLLLFAGVSLSLPKASEGLEFFLNPDFSKITPTVVVNALGQAFFSLSLGMGILVTYSSYFPKETKLTKTAVTVSLLDLLVAIMMGIIIFPAVKTFGLDNHDLAGTALVFVTLPEVFVQMPWTQFWSILFFTLLLVAALTSTISLAEVSIAFMQSRFGMKRSTACLVVMLPLFVLSALCSLSLGSLSSFTIAGLTLFDFLDNTATNIMLPLVAISTCIYMGWFAPKKYFREELTNGNAVSRRFYKPVLFVVRYVAPVLIAAILLAKIF</sequence>
<dbReference type="SUPFAM" id="SSF161070">
    <property type="entry name" value="SNF-like"/>
    <property type="match status" value="1"/>
</dbReference>
<feature type="transmembrane region" description="Helical" evidence="6">
    <location>
        <begin position="354"/>
        <end position="377"/>
    </location>
</feature>
<dbReference type="InterPro" id="IPR037272">
    <property type="entry name" value="SNS_sf"/>
</dbReference>
<feature type="transmembrane region" description="Helical" evidence="6">
    <location>
        <begin position="224"/>
        <end position="248"/>
    </location>
</feature>
<dbReference type="NCBIfam" id="NF037979">
    <property type="entry name" value="Na_transp"/>
    <property type="match status" value="1"/>
</dbReference>
<dbReference type="RefSeq" id="WP_148463932.1">
    <property type="nucleotide sequence ID" value="NZ_JBCLPP010000028.1"/>
</dbReference>
<keyword evidence="2" id="KW-0813">Transport</keyword>
<dbReference type="Proteomes" id="UP001565200">
    <property type="component" value="Unassembled WGS sequence"/>
</dbReference>
<dbReference type="CDD" id="cd10336">
    <property type="entry name" value="SLC6sbd_Tyt1-Like"/>
    <property type="match status" value="1"/>
</dbReference>
<keyword evidence="5 6" id="KW-0472">Membrane</keyword>
<evidence type="ECO:0000256" key="2">
    <source>
        <dbReference type="ARBA" id="ARBA00022448"/>
    </source>
</evidence>
<dbReference type="InterPro" id="IPR000175">
    <property type="entry name" value="Na/ntran_symport"/>
</dbReference>
<feature type="transmembrane region" description="Helical" evidence="6">
    <location>
        <begin position="436"/>
        <end position="455"/>
    </location>
</feature>
<evidence type="ECO:0000256" key="3">
    <source>
        <dbReference type="ARBA" id="ARBA00022692"/>
    </source>
</evidence>
<name>A0ABV4CX60_9BACT</name>
<dbReference type="PRINTS" id="PR00176">
    <property type="entry name" value="NANEUSMPORT"/>
</dbReference>
<keyword evidence="4 6" id="KW-1133">Transmembrane helix</keyword>
<feature type="transmembrane region" description="Helical" evidence="6">
    <location>
        <begin position="260"/>
        <end position="283"/>
    </location>
</feature>
<proteinExistence type="predicted"/>
<evidence type="ECO:0000313" key="8">
    <source>
        <dbReference type="Proteomes" id="UP001565200"/>
    </source>
</evidence>
<dbReference type="PANTHER" id="PTHR42948:SF1">
    <property type="entry name" value="TRANSPORTER"/>
    <property type="match status" value="1"/>
</dbReference>
<comment type="caution">
    <text evidence="7">The sequence shown here is derived from an EMBL/GenBank/DDBJ whole genome shotgun (WGS) entry which is preliminary data.</text>
</comment>
<dbReference type="Pfam" id="PF00209">
    <property type="entry name" value="SNF"/>
    <property type="match status" value="2"/>
</dbReference>
<gene>
    <name evidence="7" type="ORF">AAK873_10190</name>
</gene>
<organism evidence="7 8">
    <name type="scientific">Heminiphilus faecis</name>
    <dbReference type="NCBI Taxonomy" id="2601703"/>
    <lineage>
        <taxon>Bacteria</taxon>
        <taxon>Pseudomonadati</taxon>
        <taxon>Bacteroidota</taxon>
        <taxon>Bacteroidia</taxon>
        <taxon>Bacteroidales</taxon>
        <taxon>Muribaculaceae</taxon>
        <taxon>Heminiphilus</taxon>
    </lineage>
</organism>
<feature type="transmembrane region" description="Helical" evidence="6">
    <location>
        <begin position="315"/>
        <end position="342"/>
    </location>
</feature>
<evidence type="ECO:0000256" key="1">
    <source>
        <dbReference type="ARBA" id="ARBA00004141"/>
    </source>
</evidence>
<protein>
    <submittedName>
        <fullName evidence="7">Sodium-dependent transporter</fullName>
    </submittedName>
</protein>
<evidence type="ECO:0000256" key="5">
    <source>
        <dbReference type="ARBA" id="ARBA00023136"/>
    </source>
</evidence>
<feature type="transmembrane region" description="Helical" evidence="6">
    <location>
        <begin position="7"/>
        <end position="28"/>
    </location>
</feature>
<feature type="transmembrane region" description="Helical" evidence="6">
    <location>
        <begin position="85"/>
        <end position="106"/>
    </location>
</feature>
<evidence type="ECO:0000256" key="6">
    <source>
        <dbReference type="SAM" id="Phobius"/>
    </source>
</evidence>